<protein>
    <submittedName>
        <fullName evidence="7">Protein FAM24B-like</fullName>
    </submittedName>
</protein>
<feature type="transmembrane region" description="Helical" evidence="5">
    <location>
        <begin position="6"/>
        <end position="26"/>
    </location>
</feature>
<evidence type="ECO:0000313" key="6">
    <source>
        <dbReference type="Proteomes" id="UP000694923"/>
    </source>
</evidence>
<evidence type="ECO:0000313" key="7">
    <source>
        <dbReference type="RefSeq" id="XP_008569345.1"/>
    </source>
</evidence>
<accession>A0ABM0QLV4</accession>
<dbReference type="RefSeq" id="XP_008569345.1">
    <property type="nucleotide sequence ID" value="XM_008571123.1"/>
</dbReference>
<dbReference type="InterPro" id="IPR028122">
    <property type="entry name" value="FAM24"/>
</dbReference>
<keyword evidence="5" id="KW-1133">Transmembrane helix</keyword>
<dbReference type="Proteomes" id="UP000694923">
    <property type="component" value="Unplaced"/>
</dbReference>
<keyword evidence="5" id="KW-0472">Membrane</keyword>
<dbReference type="GeneID" id="103589215"/>
<comment type="subcellular location">
    <subcellularLocation>
        <location evidence="1">Secreted</location>
    </subcellularLocation>
</comment>
<dbReference type="PANTHER" id="PTHR35860:SF1">
    <property type="entry name" value="PROTEIN FAM24A"/>
    <property type="match status" value="1"/>
</dbReference>
<dbReference type="PANTHER" id="PTHR35860">
    <property type="entry name" value="PROTEIN FAM24B"/>
    <property type="match status" value="1"/>
</dbReference>
<keyword evidence="6" id="KW-1185">Reference proteome</keyword>
<comment type="similarity">
    <text evidence="2">Belongs to the FAM24 family.</text>
</comment>
<proteinExistence type="inferred from homology"/>
<evidence type="ECO:0000256" key="1">
    <source>
        <dbReference type="ARBA" id="ARBA00004613"/>
    </source>
</evidence>
<gene>
    <name evidence="7" type="primary">LOC103589215</name>
</gene>
<evidence type="ECO:0000256" key="5">
    <source>
        <dbReference type="SAM" id="Phobius"/>
    </source>
</evidence>
<name>A0ABM0QLV4_GALVR</name>
<organism evidence="6 7">
    <name type="scientific">Galeopterus variegatus</name>
    <name type="common">Malayan flying lemur</name>
    <name type="synonym">Cynocephalus variegatus</name>
    <dbReference type="NCBI Taxonomy" id="482537"/>
    <lineage>
        <taxon>Eukaryota</taxon>
        <taxon>Metazoa</taxon>
        <taxon>Chordata</taxon>
        <taxon>Craniata</taxon>
        <taxon>Vertebrata</taxon>
        <taxon>Euteleostomi</taxon>
        <taxon>Mammalia</taxon>
        <taxon>Eutheria</taxon>
        <taxon>Euarchontoglires</taxon>
        <taxon>Dermoptera</taxon>
        <taxon>Cynocephalidae</taxon>
        <taxon>Galeopterus</taxon>
    </lineage>
</organism>
<reference evidence="7" key="1">
    <citation type="submission" date="2025-08" db="UniProtKB">
        <authorList>
            <consortium name="RefSeq"/>
        </authorList>
    </citation>
    <scope>IDENTIFICATION</scope>
</reference>
<evidence type="ECO:0000256" key="2">
    <source>
        <dbReference type="ARBA" id="ARBA00007386"/>
    </source>
</evidence>
<keyword evidence="5" id="KW-0812">Transmembrane</keyword>
<dbReference type="Pfam" id="PF15193">
    <property type="entry name" value="FAM24"/>
    <property type="match status" value="1"/>
</dbReference>
<keyword evidence="3" id="KW-0964">Secreted</keyword>
<evidence type="ECO:0000256" key="3">
    <source>
        <dbReference type="ARBA" id="ARBA00022525"/>
    </source>
</evidence>
<sequence>MLIIGGSILVAVLVLICTIVCLYFKVSKAFKAAEKPDAVAVNNNPCEVMQDEVSLAKVTQCKAIPTESCRALQCCDECRMYADFDSLLSCFCDIHDGLLGMGNSSEGLSVNDAAHS</sequence>
<keyword evidence="4" id="KW-0732">Signal</keyword>
<evidence type="ECO:0000256" key="4">
    <source>
        <dbReference type="ARBA" id="ARBA00022729"/>
    </source>
</evidence>